<accession>A0A485M4G6</accession>
<dbReference type="InterPro" id="IPR036514">
    <property type="entry name" value="SGNH_hydro_sf"/>
</dbReference>
<evidence type="ECO:0008006" key="2">
    <source>
        <dbReference type="Google" id="ProtNLM"/>
    </source>
</evidence>
<name>A0A485M4G6_9ZZZZ</name>
<reference evidence="1" key="1">
    <citation type="submission" date="2019-03" db="EMBL/GenBank/DDBJ databases">
        <authorList>
            <person name="Hao L."/>
        </authorList>
    </citation>
    <scope>NUCLEOTIDE SEQUENCE</scope>
</reference>
<organism evidence="1">
    <name type="scientific">anaerobic digester metagenome</name>
    <dbReference type="NCBI Taxonomy" id="1263854"/>
    <lineage>
        <taxon>unclassified sequences</taxon>
        <taxon>metagenomes</taxon>
        <taxon>ecological metagenomes</taxon>
    </lineage>
</organism>
<gene>
    <name evidence="1" type="ORF">SCFA_80010</name>
</gene>
<protein>
    <recommendedName>
        <fullName evidence="2">SGNH hydrolase-type esterase domain-containing protein</fullName>
    </recommendedName>
</protein>
<dbReference type="AlphaFoldDB" id="A0A485M4G6"/>
<evidence type="ECO:0000313" key="1">
    <source>
        <dbReference type="EMBL" id="VFU18249.1"/>
    </source>
</evidence>
<dbReference type="EMBL" id="CAADRM010000147">
    <property type="protein sequence ID" value="VFU18249.1"/>
    <property type="molecule type" value="Genomic_DNA"/>
</dbReference>
<dbReference type="SUPFAM" id="SSF52266">
    <property type="entry name" value="SGNH hydrolase"/>
    <property type="match status" value="1"/>
</dbReference>
<proteinExistence type="predicted"/>
<sequence length="300" mass="33392">MDIRELDLTAYSAAKPASPVDLLFIHDSAGGELMANPGRTIGESDILRSHPNGGGLRTLLSQNNYVTHEAAKGSKIAAGTNVCQWNRRFRDQMKRILATRHQDKLFSDGTRNRVVMFQSASSASWIEEEGTGPGNPDSWKKTVANYKAAYTALLNHFLKEPDTLFVALTAPPLVRPDSTKGIIGRILGKPDQASIEEVGKRIRSFNNWLKHFYSGWLSNYPLMNVVVFDYYDILTGDGVSNWLRYPSTIGRRDHPSAEGNALAAQRFVPFLNRAMNRMAEQKSPFFTGRPYLSADKAAAR</sequence>
<dbReference type="Gene3D" id="3.40.50.1110">
    <property type="entry name" value="SGNH hydrolase"/>
    <property type="match status" value="1"/>
</dbReference>